<comment type="similarity">
    <text evidence="7">Belongs to the class I-like SAM-binding methyltransferase superfamily. TrmB family.</text>
</comment>
<evidence type="ECO:0000256" key="1">
    <source>
        <dbReference type="ARBA" id="ARBA00000142"/>
    </source>
</evidence>
<dbReference type="GO" id="GO:0008176">
    <property type="term" value="F:tRNA (guanine(46)-N7)-methyltransferase activity"/>
    <property type="evidence" value="ECO:0007669"/>
    <property type="project" value="UniProtKB-UniRule"/>
</dbReference>
<feature type="compositionally biased region" description="Low complexity" evidence="8">
    <location>
        <begin position="1"/>
        <end position="21"/>
    </location>
</feature>
<dbReference type="InterPro" id="IPR003358">
    <property type="entry name" value="tRNA_(Gua-N-7)_MeTrfase_Trmb"/>
</dbReference>
<feature type="region of interest" description="Disordered" evidence="8">
    <location>
        <begin position="264"/>
        <end position="286"/>
    </location>
</feature>
<dbReference type="HAMAP" id="MF_01057">
    <property type="entry name" value="tRNA_methyltr_TrmB"/>
    <property type="match status" value="1"/>
</dbReference>
<evidence type="ECO:0000256" key="4">
    <source>
        <dbReference type="ARBA" id="ARBA00022679"/>
    </source>
</evidence>
<feature type="region of interest" description="Disordered" evidence="8">
    <location>
        <begin position="1"/>
        <end position="36"/>
    </location>
</feature>
<proteinExistence type="inferred from homology"/>
<keyword evidence="4 7" id="KW-0808">Transferase</keyword>
<accession>A0A1H4KTG5</accession>
<feature type="binding site" evidence="7">
    <location>
        <position position="213"/>
    </location>
    <ligand>
        <name>substrate</name>
    </ligand>
</feature>
<dbReference type="STRING" id="156980.SAMN04489745_0792"/>
<keyword evidence="6 7" id="KW-0819">tRNA processing</keyword>
<evidence type="ECO:0000256" key="7">
    <source>
        <dbReference type="HAMAP-Rule" id="MF_01057"/>
    </source>
</evidence>
<evidence type="ECO:0000256" key="3">
    <source>
        <dbReference type="ARBA" id="ARBA00022603"/>
    </source>
</evidence>
<evidence type="ECO:0000256" key="6">
    <source>
        <dbReference type="ARBA" id="ARBA00022694"/>
    </source>
</evidence>
<sequence length="319" mass="34996">MNGMDSPDPANASESASASEPRAPHRPVTEGSQASFGTYRRNPVSFVRRGTRLQGRRQEAWDEYADRFVVDVPRHVADTSVHPDYRFDAEAEFGRKAPLVVEVGSGLGEAVTHAAAEHPEWDFLAVEVYTPGLANTLVKIAQAGLTNVRVVQANAPEVLTTMLPAGSVHQVWVFFPDPWHKAKHHKRRLLQPAFAEQVAQALEPGGLWRIATDWSNYAVHARDVVNASPDFENLHDGERAGEESPLTQVWASGVETVVGGAPVREGRAPVSTGHTGPNEGVDELGGWAPRFEGRTLTSFERKALEAGRMVFDLTYRRKP</sequence>
<dbReference type="Pfam" id="PF02390">
    <property type="entry name" value="Methyltransf_4"/>
    <property type="match status" value="1"/>
</dbReference>
<keyword evidence="5 7" id="KW-0949">S-adenosyl-L-methionine</keyword>
<dbReference type="AlphaFoldDB" id="A0A1H4KTG5"/>
<reference evidence="9 10" key="1">
    <citation type="submission" date="2016-10" db="EMBL/GenBank/DDBJ databases">
        <authorList>
            <person name="de Groot N.N."/>
        </authorList>
    </citation>
    <scope>NUCLEOTIDE SEQUENCE [LARGE SCALE GENOMIC DNA]</scope>
    <source>
        <strain evidence="9 10">DSM 10495</strain>
    </source>
</reference>
<comment type="catalytic activity">
    <reaction evidence="1 7">
        <text>guanosine(46) in tRNA + S-adenosyl-L-methionine = N(7)-methylguanosine(46) in tRNA + S-adenosyl-L-homocysteine</text>
        <dbReference type="Rhea" id="RHEA:42708"/>
        <dbReference type="Rhea" id="RHEA-COMP:10188"/>
        <dbReference type="Rhea" id="RHEA-COMP:10189"/>
        <dbReference type="ChEBI" id="CHEBI:57856"/>
        <dbReference type="ChEBI" id="CHEBI:59789"/>
        <dbReference type="ChEBI" id="CHEBI:74269"/>
        <dbReference type="ChEBI" id="CHEBI:74480"/>
        <dbReference type="EC" id="2.1.1.33"/>
    </reaction>
</comment>
<feature type="binding site" evidence="7">
    <location>
        <position position="154"/>
    </location>
    <ligand>
        <name>S-adenosyl-L-methionine</name>
        <dbReference type="ChEBI" id="CHEBI:59789"/>
    </ligand>
</feature>
<dbReference type="UniPathway" id="UPA00989"/>
<feature type="binding site" evidence="7">
    <location>
        <begin position="297"/>
        <end position="300"/>
    </location>
    <ligand>
        <name>substrate</name>
    </ligand>
</feature>
<dbReference type="EC" id="2.1.1.33" evidence="7"/>
<feature type="binding site" evidence="7">
    <location>
        <position position="102"/>
    </location>
    <ligand>
        <name>S-adenosyl-L-methionine</name>
        <dbReference type="ChEBI" id="CHEBI:59789"/>
    </ligand>
</feature>
<evidence type="ECO:0000313" key="10">
    <source>
        <dbReference type="Proteomes" id="UP000182652"/>
    </source>
</evidence>
<dbReference type="NCBIfam" id="TIGR00091">
    <property type="entry name" value="tRNA (guanosine(46)-N7)-methyltransferase TrmB"/>
    <property type="match status" value="1"/>
</dbReference>
<evidence type="ECO:0000313" key="9">
    <source>
        <dbReference type="EMBL" id="SEB61829.1"/>
    </source>
</evidence>
<dbReference type="InterPro" id="IPR029063">
    <property type="entry name" value="SAM-dependent_MTases_sf"/>
</dbReference>
<name>A0A1H4KTG5_9MICC</name>
<comment type="pathway">
    <text evidence="7">tRNA modification; N(7)-methylguanine-tRNA biosynthesis.</text>
</comment>
<comment type="caution">
    <text evidence="7">Lacks conserved residue(s) required for the propagation of feature annotation.</text>
</comment>
<comment type="function">
    <text evidence="2 7">Catalyzes the formation of N(7)-methylguanine at position 46 (m7G46) in tRNA.</text>
</comment>
<evidence type="ECO:0000256" key="8">
    <source>
        <dbReference type="SAM" id="MobiDB-lite"/>
    </source>
</evidence>
<dbReference type="EMBL" id="FNSN01000003">
    <property type="protein sequence ID" value="SEB61829.1"/>
    <property type="molecule type" value="Genomic_DNA"/>
</dbReference>
<feature type="binding site" evidence="7">
    <location>
        <position position="181"/>
    </location>
    <ligand>
        <name>substrate</name>
    </ligand>
</feature>
<dbReference type="InterPro" id="IPR055361">
    <property type="entry name" value="tRNA_methyltr_TrmB_bact"/>
</dbReference>
<keyword evidence="3 7" id="KW-0489">Methyltransferase</keyword>
<evidence type="ECO:0000256" key="2">
    <source>
        <dbReference type="ARBA" id="ARBA00003015"/>
    </source>
</evidence>
<dbReference type="PROSITE" id="PS51625">
    <property type="entry name" value="SAM_MT_TRMB"/>
    <property type="match status" value="1"/>
</dbReference>
<gene>
    <name evidence="7" type="primary">trmB</name>
    <name evidence="9" type="ORF">SAMN04489745_0792</name>
</gene>
<dbReference type="PANTHER" id="PTHR23417:SF14">
    <property type="entry name" value="PENTACOTRIPEPTIDE-REPEAT REGION OF PRORP DOMAIN-CONTAINING PROTEIN"/>
    <property type="match status" value="1"/>
</dbReference>
<evidence type="ECO:0000256" key="5">
    <source>
        <dbReference type="ARBA" id="ARBA00022691"/>
    </source>
</evidence>
<dbReference type="SUPFAM" id="SSF53335">
    <property type="entry name" value="S-adenosyl-L-methionine-dependent methyltransferases"/>
    <property type="match status" value="1"/>
</dbReference>
<organism evidence="9 10">
    <name type="scientific">Arthrobacter woluwensis</name>
    <dbReference type="NCBI Taxonomy" id="156980"/>
    <lineage>
        <taxon>Bacteria</taxon>
        <taxon>Bacillati</taxon>
        <taxon>Actinomycetota</taxon>
        <taxon>Actinomycetes</taxon>
        <taxon>Micrococcales</taxon>
        <taxon>Micrococcaceae</taxon>
        <taxon>Arthrobacter</taxon>
    </lineage>
</organism>
<feature type="binding site" evidence="7">
    <location>
        <position position="127"/>
    </location>
    <ligand>
        <name>S-adenosyl-L-methionine</name>
        <dbReference type="ChEBI" id="CHEBI:59789"/>
    </ligand>
</feature>
<dbReference type="GO" id="GO:0043527">
    <property type="term" value="C:tRNA methyltransferase complex"/>
    <property type="evidence" value="ECO:0007669"/>
    <property type="project" value="TreeGrafter"/>
</dbReference>
<keyword evidence="10" id="KW-1185">Reference proteome</keyword>
<dbReference type="Proteomes" id="UP000182652">
    <property type="component" value="Unassembled WGS sequence"/>
</dbReference>
<dbReference type="PANTHER" id="PTHR23417">
    <property type="entry name" value="3-DEOXY-D-MANNO-OCTULOSONIC-ACID TRANSFERASE/TRNA GUANINE-N 7 - -METHYLTRANSFERASE"/>
    <property type="match status" value="1"/>
</dbReference>
<dbReference type="Gene3D" id="3.40.50.150">
    <property type="entry name" value="Vaccinia Virus protein VP39"/>
    <property type="match status" value="1"/>
</dbReference>
<protein>
    <recommendedName>
        <fullName evidence="7">tRNA (guanine-N(7)-)-methyltransferase</fullName>
        <ecNumber evidence="7">2.1.1.33</ecNumber>
    </recommendedName>
    <alternativeName>
        <fullName evidence="7">tRNA (guanine(46)-N(7))-methyltransferase</fullName>
    </alternativeName>
    <alternativeName>
        <fullName evidence="7">tRNA(m7G46)-methyltransferase</fullName>
    </alternativeName>
</protein>
<feature type="binding site" evidence="7">
    <location>
        <position position="177"/>
    </location>
    <ligand>
        <name>S-adenosyl-L-methionine</name>
        <dbReference type="ChEBI" id="CHEBI:59789"/>
    </ligand>
</feature>